<dbReference type="InterPro" id="IPR000868">
    <property type="entry name" value="Isochorismatase-like_dom"/>
</dbReference>
<dbReference type="STRING" id="427683.A5481_02665"/>
<dbReference type="SUPFAM" id="SSF52499">
    <property type="entry name" value="Isochorismatase-like hydrolases"/>
    <property type="match status" value="1"/>
</dbReference>
<dbReference type="PANTHER" id="PTHR43559">
    <property type="entry name" value="HYDROLASE YCAC-RELATED"/>
    <property type="match status" value="1"/>
</dbReference>
<organism evidence="2 3">
    <name type="scientific">Methylobacterium platani</name>
    <dbReference type="NCBI Taxonomy" id="427683"/>
    <lineage>
        <taxon>Bacteria</taxon>
        <taxon>Pseudomonadati</taxon>
        <taxon>Pseudomonadota</taxon>
        <taxon>Alphaproteobacteria</taxon>
        <taxon>Hyphomicrobiales</taxon>
        <taxon>Methylobacteriaceae</taxon>
        <taxon>Methylobacterium</taxon>
    </lineage>
</organism>
<name>A0A179SJZ3_9HYPH</name>
<dbReference type="AlphaFoldDB" id="A0A179SJZ3"/>
<dbReference type="Gene3D" id="3.40.50.850">
    <property type="entry name" value="Isochorismatase-like"/>
    <property type="match status" value="1"/>
</dbReference>
<sequence length="188" mass="18952">MPQLAPADVAILFADLQDSIVGHAATADEAALRKSAGALAGVARDLGLPAFASVVPFGTDDPRPIAEITAILPDIPVLKRGGPAVFAHPPSRDALIGTGRRVLAIAGVASEVVVLHAALAARAAGLDVHVLLDAGGGFSDRTEAAALREIEAAGGITSSVASFATRFADTFDTREGQAAMGALVRLMG</sequence>
<reference evidence="2 3" key="1">
    <citation type="submission" date="2016-04" db="EMBL/GenBank/DDBJ databases">
        <authorList>
            <person name="Evans L.H."/>
            <person name="Alamgir A."/>
            <person name="Owens N."/>
            <person name="Weber N.D."/>
            <person name="Virtaneva K."/>
            <person name="Barbian K."/>
            <person name="Babar A."/>
            <person name="Rosenke K."/>
        </authorList>
    </citation>
    <scope>NUCLEOTIDE SEQUENCE [LARGE SCALE GENOMIC DNA]</scope>
    <source>
        <strain evidence="2 3">PMB02</strain>
    </source>
</reference>
<evidence type="ECO:0000313" key="3">
    <source>
        <dbReference type="Proteomes" id="UP000078316"/>
    </source>
</evidence>
<comment type="caution">
    <text evidence="2">The sequence shown here is derived from an EMBL/GenBank/DDBJ whole genome shotgun (WGS) entry which is preliminary data.</text>
</comment>
<protein>
    <recommendedName>
        <fullName evidence="1">Isochorismatase-like domain-containing protein</fullName>
    </recommendedName>
</protein>
<dbReference type="EMBL" id="LWHQ01000006">
    <property type="protein sequence ID" value="OAS27340.1"/>
    <property type="molecule type" value="Genomic_DNA"/>
</dbReference>
<proteinExistence type="predicted"/>
<dbReference type="InterPro" id="IPR053152">
    <property type="entry name" value="Hydrolase_YcaC-like"/>
</dbReference>
<dbReference type="InterPro" id="IPR036380">
    <property type="entry name" value="Isochorismatase-like_sf"/>
</dbReference>
<gene>
    <name evidence="2" type="ORF">A5481_02665</name>
</gene>
<accession>A0A179SJZ3</accession>
<dbReference type="Pfam" id="PF00857">
    <property type="entry name" value="Isochorismatase"/>
    <property type="match status" value="1"/>
</dbReference>
<evidence type="ECO:0000259" key="1">
    <source>
        <dbReference type="Pfam" id="PF00857"/>
    </source>
</evidence>
<dbReference type="Proteomes" id="UP000078316">
    <property type="component" value="Unassembled WGS sequence"/>
</dbReference>
<dbReference type="RefSeq" id="WP_048433304.1">
    <property type="nucleotide sequence ID" value="NZ_LWHQ01000006.1"/>
</dbReference>
<dbReference type="OrthoDB" id="9789777at2"/>
<feature type="domain" description="Isochorismatase-like" evidence="1">
    <location>
        <begin position="10"/>
        <end position="161"/>
    </location>
</feature>
<dbReference type="PANTHER" id="PTHR43559:SF3">
    <property type="entry name" value="HYDROLASE YCAC-RELATED"/>
    <property type="match status" value="1"/>
</dbReference>
<evidence type="ECO:0000313" key="2">
    <source>
        <dbReference type="EMBL" id="OAS27340.1"/>
    </source>
</evidence>